<reference evidence="2" key="2">
    <citation type="submission" date="2023-07" db="EMBL/GenBank/DDBJ databases">
        <authorList>
            <consortium name="Lawrence Berkeley National Laboratory"/>
            <person name="Haridas S."/>
            <person name="Hensen N."/>
            <person name="Bonometti L."/>
            <person name="Westerberg I."/>
            <person name="Brannstrom I.O."/>
            <person name="Guillou S."/>
            <person name="Cros-Aarteil S."/>
            <person name="Calhoun S."/>
            <person name="Kuo A."/>
            <person name="Mondo S."/>
            <person name="Pangilinan J."/>
            <person name="Riley R."/>
            <person name="LaButti K."/>
            <person name="Andreopoulos B."/>
            <person name="Lipzen A."/>
            <person name="Chen C."/>
            <person name="Yanf M."/>
            <person name="Daum C."/>
            <person name="Ng V."/>
            <person name="Clum A."/>
            <person name="Steindorff A."/>
            <person name="Ohm R."/>
            <person name="Martin F."/>
            <person name="Silar P."/>
            <person name="Natvig D."/>
            <person name="Lalanne C."/>
            <person name="Gautier V."/>
            <person name="Ament-velasquez S.L."/>
            <person name="Kruys A."/>
            <person name="Hutchinson M.I."/>
            <person name="Powell A.J."/>
            <person name="Barry K."/>
            <person name="Miller A.N."/>
            <person name="Grigoriev I.V."/>
            <person name="Debuchy R."/>
            <person name="Gladieux P."/>
            <person name="Thoren M.H."/>
            <person name="Johannesson H."/>
        </authorList>
    </citation>
    <scope>NUCLEOTIDE SEQUENCE</scope>
    <source>
        <strain evidence="2">FGSC 1904</strain>
    </source>
</reference>
<evidence type="ECO:0000313" key="2">
    <source>
        <dbReference type="EMBL" id="KAK3401529.1"/>
    </source>
</evidence>
<organism evidence="2 3">
    <name type="scientific">Sordaria brevicollis</name>
    <dbReference type="NCBI Taxonomy" id="83679"/>
    <lineage>
        <taxon>Eukaryota</taxon>
        <taxon>Fungi</taxon>
        <taxon>Dikarya</taxon>
        <taxon>Ascomycota</taxon>
        <taxon>Pezizomycotina</taxon>
        <taxon>Sordariomycetes</taxon>
        <taxon>Sordariomycetidae</taxon>
        <taxon>Sordariales</taxon>
        <taxon>Sordariaceae</taxon>
        <taxon>Sordaria</taxon>
    </lineage>
</organism>
<sequence length="352" mass="39398">MAASSRPRKRARRSGSTSPQPSTQGMDTSTMTARITQSPDYDLALVVGPEKERILASSVVLRFASPVFAAMLSPPWVEGQGLAGGTGSGTIKEIELPEDNAEAMEYICAVIHHQEVDDTPTESSSPSRDLLKIAILTDKYDLHKALRFVLKNKMDMMRTKCPLEDWAPRKELWAPEANFQRENQDFTTAGLGKHNLLGWRDLLNLAATAYLLNDCISFHTLTFNLMAFVRPGSFTALLDKDLISSVLPLPKLALLLAERAAKVRYSMLQQFNIFNNGTYILRIFDNYLAYTLAGTKALVHSGLQADCTCDEPYFQEFFKEIGQHGQDLKLKYSLCISDLRPEYSCDIDHKIH</sequence>
<gene>
    <name evidence="2" type="ORF">B0T20DRAFT_116496</name>
</gene>
<comment type="caution">
    <text evidence="2">The sequence shown here is derived from an EMBL/GenBank/DDBJ whole genome shotgun (WGS) entry which is preliminary data.</text>
</comment>
<dbReference type="InterPro" id="IPR011333">
    <property type="entry name" value="SKP1/BTB/POZ_sf"/>
</dbReference>
<feature type="region of interest" description="Disordered" evidence="1">
    <location>
        <begin position="1"/>
        <end position="30"/>
    </location>
</feature>
<keyword evidence="3" id="KW-1185">Reference proteome</keyword>
<dbReference type="SUPFAM" id="SSF54695">
    <property type="entry name" value="POZ domain"/>
    <property type="match status" value="1"/>
</dbReference>
<proteinExistence type="predicted"/>
<dbReference type="EMBL" id="JAUTDP010000002">
    <property type="protein sequence ID" value="KAK3401529.1"/>
    <property type="molecule type" value="Genomic_DNA"/>
</dbReference>
<evidence type="ECO:0008006" key="4">
    <source>
        <dbReference type="Google" id="ProtNLM"/>
    </source>
</evidence>
<feature type="compositionally biased region" description="Polar residues" evidence="1">
    <location>
        <begin position="15"/>
        <end position="30"/>
    </location>
</feature>
<accession>A0AAE0UFI6</accession>
<evidence type="ECO:0000313" key="3">
    <source>
        <dbReference type="Proteomes" id="UP001281003"/>
    </source>
</evidence>
<feature type="compositionally biased region" description="Basic residues" evidence="1">
    <location>
        <begin position="1"/>
        <end position="13"/>
    </location>
</feature>
<dbReference type="CDD" id="cd18186">
    <property type="entry name" value="BTB_POZ_ZBTB_KLHL-like"/>
    <property type="match status" value="1"/>
</dbReference>
<dbReference type="AlphaFoldDB" id="A0AAE0UFI6"/>
<dbReference type="Gene3D" id="3.30.710.10">
    <property type="entry name" value="Potassium Channel Kv1.1, Chain A"/>
    <property type="match status" value="1"/>
</dbReference>
<name>A0AAE0UFI6_SORBR</name>
<evidence type="ECO:0000256" key="1">
    <source>
        <dbReference type="SAM" id="MobiDB-lite"/>
    </source>
</evidence>
<dbReference type="Proteomes" id="UP001281003">
    <property type="component" value="Unassembled WGS sequence"/>
</dbReference>
<protein>
    <recommendedName>
        <fullName evidence="4">BTB domain-containing protein</fullName>
    </recommendedName>
</protein>
<reference evidence="2" key="1">
    <citation type="journal article" date="2023" name="Mol. Phylogenet. Evol.">
        <title>Genome-scale phylogeny and comparative genomics of the fungal order Sordariales.</title>
        <authorList>
            <person name="Hensen N."/>
            <person name="Bonometti L."/>
            <person name="Westerberg I."/>
            <person name="Brannstrom I.O."/>
            <person name="Guillou S."/>
            <person name="Cros-Aarteil S."/>
            <person name="Calhoun S."/>
            <person name="Haridas S."/>
            <person name="Kuo A."/>
            <person name="Mondo S."/>
            <person name="Pangilinan J."/>
            <person name="Riley R."/>
            <person name="LaButti K."/>
            <person name="Andreopoulos B."/>
            <person name="Lipzen A."/>
            <person name="Chen C."/>
            <person name="Yan M."/>
            <person name="Daum C."/>
            <person name="Ng V."/>
            <person name="Clum A."/>
            <person name="Steindorff A."/>
            <person name="Ohm R.A."/>
            <person name="Martin F."/>
            <person name="Silar P."/>
            <person name="Natvig D.O."/>
            <person name="Lalanne C."/>
            <person name="Gautier V."/>
            <person name="Ament-Velasquez S.L."/>
            <person name="Kruys A."/>
            <person name="Hutchinson M.I."/>
            <person name="Powell A.J."/>
            <person name="Barry K."/>
            <person name="Miller A.N."/>
            <person name="Grigoriev I.V."/>
            <person name="Debuchy R."/>
            <person name="Gladieux P."/>
            <person name="Hiltunen Thoren M."/>
            <person name="Johannesson H."/>
        </authorList>
    </citation>
    <scope>NUCLEOTIDE SEQUENCE</scope>
    <source>
        <strain evidence="2">FGSC 1904</strain>
    </source>
</reference>